<dbReference type="PRINTS" id="PR00837">
    <property type="entry name" value="V5TPXLIKE"/>
</dbReference>
<dbReference type="SUPFAM" id="SSF55797">
    <property type="entry name" value="PR-1-like"/>
    <property type="match status" value="2"/>
</dbReference>
<accession>A0A699ZX03</accession>
<feature type="domain" description="SCP" evidence="1">
    <location>
        <begin position="118"/>
        <end position="206"/>
    </location>
</feature>
<evidence type="ECO:0000313" key="2">
    <source>
        <dbReference type="EMBL" id="GFH20472.1"/>
    </source>
</evidence>
<dbReference type="AlphaFoldDB" id="A0A699ZX03"/>
<sequence length="223" mass="24256">MFQAKTLRLVTTPGAKLYNEQRLYNYDDPGFSMSVGHFTQMVWVGSSRLDWATATSKRGRTYYVCRYAPPGNYKNDFVANVLPPAPTPRAAGAARPTDSPITTRIPLFSCSDTSPITALGNDVLALHTAYRAVDLAPPMSYDPKLEEAAQRWANHLASSGTLSCEPAVTGVVWRSSTKVGWATAPCPYTSCLVYVLYYSPDGYTSSPEAFKGNVWPAVQAAAP</sequence>
<reference evidence="2 3" key="1">
    <citation type="submission" date="2020-02" db="EMBL/GenBank/DDBJ databases">
        <title>Draft genome sequence of Haematococcus lacustris strain NIES-144.</title>
        <authorList>
            <person name="Morimoto D."/>
            <person name="Nakagawa S."/>
            <person name="Yoshida T."/>
            <person name="Sawayama S."/>
        </authorList>
    </citation>
    <scope>NUCLEOTIDE SEQUENCE [LARGE SCALE GENOMIC DNA]</scope>
    <source>
        <strain evidence="2 3">NIES-144</strain>
    </source>
</reference>
<organism evidence="2 3">
    <name type="scientific">Haematococcus lacustris</name>
    <name type="common">Green alga</name>
    <name type="synonym">Haematococcus pluvialis</name>
    <dbReference type="NCBI Taxonomy" id="44745"/>
    <lineage>
        <taxon>Eukaryota</taxon>
        <taxon>Viridiplantae</taxon>
        <taxon>Chlorophyta</taxon>
        <taxon>core chlorophytes</taxon>
        <taxon>Chlorophyceae</taxon>
        <taxon>CS clade</taxon>
        <taxon>Chlamydomonadales</taxon>
        <taxon>Haematococcaceae</taxon>
        <taxon>Haematococcus</taxon>
    </lineage>
</organism>
<dbReference type="EMBL" id="BLLF01001642">
    <property type="protein sequence ID" value="GFH20472.1"/>
    <property type="molecule type" value="Genomic_DNA"/>
</dbReference>
<dbReference type="Pfam" id="PF00188">
    <property type="entry name" value="CAP"/>
    <property type="match status" value="1"/>
</dbReference>
<dbReference type="PROSITE" id="PS01010">
    <property type="entry name" value="CRISP_2"/>
    <property type="match status" value="1"/>
</dbReference>
<dbReference type="InterPro" id="IPR035940">
    <property type="entry name" value="CAP_sf"/>
</dbReference>
<gene>
    <name evidence="2" type="ORF">HaLaN_17599</name>
</gene>
<comment type="caution">
    <text evidence="2">The sequence shown here is derived from an EMBL/GenBank/DDBJ whole genome shotgun (WGS) entry which is preliminary data.</text>
</comment>
<evidence type="ECO:0000259" key="1">
    <source>
        <dbReference type="SMART" id="SM00198"/>
    </source>
</evidence>
<dbReference type="InterPro" id="IPR018244">
    <property type="entry name" value="Allrgn_V5/Tpx1_CS"/>
</dbReference>
<dbReference type="PANTHER" id="PTHR10334">
    <property type="entry name" value="CYSTEINE-RICH SECRETORY PROTEIN-RELATED"/>
    <property type="match status" value="1"/>
</dbReference>
<dbReference type="Gene3D" id="3.40.33.10">
    <property type="entry name" value="CAP"/>
    <property type="match status" value="3"/>
</dbReference>
<dbReference type="InterPro" id="IPR014044">
    <property type="entry name" value="CAP_dom"/>
</dbReference>
<protein>
    <recommendedName>
        <fullName evidence="1">SCP domain-containing protein</fullName>
    </recommendedName>
</protein>
<proteinExistence type="predicted"/>
<dbReference type="PROSITE" id="PS01009">
    <property type="entry name" value="CRISP_1"/>
    <property type="match status" value="1"/>
</dbReference>
<dbReference type="SMART" id="SM00198">
    <property type="entry name" value="SCP"/>
    <property type="match status" value="1"/>
</dbReference>
<keyword evidence="3" id="KW-1185">Reference proteome</keyword>
<name>A0A699ZX03_HAELA</name>
<dbReference type="GO" id="GO:0005576">
    <property type="term" value="C:extracellular region"/>
    <property type="evidence" value="ECO:0007669"/>
    <property type="project" value="InterPro"/>
</dbReference>
<dbReference type="InterPro" id="IPR001283">
    <property type="entry name" value="CRISP-related"/>
</dbReference>
<evidence type="ECO:0000313" key="3">
    <source>
        <dbReference type="Proteomes" id="UP000485058"/>
    </source>
</evidence>
<dbReference type="Proteomes" id="UP000485058">
    <property type="component" value="Unassembled WGS sequence"/>
</dbReference>